<feature type="compositionally biased region" description="Basic residues" evidence="1">
    <location>
        <begin position="177"/>
        <end position="187"/>
    </location>
</feature>
<accession>A0A9E4NP58</accession>
<protein>
    <submittedName>
        <fullName evidence="2">Uncharacterized protein</fullName>
    </submittedName>
</protein>
<organism evidence="2 3">
    <name type="scientific">Candidatus Thiodiazotropha taylori</name>
    <dbReference type="NCBI Taxonomy" id="2792791"/>
    <lineage>
        <taxon>Bacteria</taxon>
        <taxon>Pseudomonadati</taxon>
        <taxon>Pseudomonadota</taxon>
        <taxon>Gammaproteobacteria</taxon>
        <taxon>Chromatiales</taxon>
        <taxon>Sedimenticolaceae</taxon>
        <taxon>Candidatus Thiodiazotropha</taxon>
    </lineage>
</organism>
<comment type="caution">
    <text evidence="2">The sequence shown here is derived from an EMBL/GenBank/DDBJ whole genome shotgun (WGS) entry which is preliminary data.</text>
</comment>
<reference evidence="2" key="1">
    <citation type="journal article" date="2021" name="Proc. Natl. Acad. Sci. U.S.A.">
        <title>Global biogeography of chemosynthetic symbionts reveals both localized and globally distributed symbiont groups. .</title>
        <authorList>
            <person name="Osvatic J.T."/>
            <person name="Wilkins L.G.E."/>
            <person name="Leibrecht L."/>
            <person name="Leray M."/>
            <person name="Zauner S."/>
            <person name="Polzin J."/>
            <person name="Camacho Y."/>
            <person name="Gros O."/>
            <person name="van Gils J.A."/>
            <person name="Eisen J.A."/>
            <person name="Petersen J.M."/>
            <person name="Yuen B."/>
        </authorList>
    </citation>
    <scope>NUCLEOTIDE SEQUENCE</scope>
    <source>
        <strain evidence="2">MAGclacostrist055</strain>
    </source>
</reference>
<proteinExistence type="predicted"/>
<evidence type="ECO:0000256" key="1">
    <source>
        <dbReference type="SAM" id="MobiDB-lite"/>
    </source>
</evidence>
<evidence type="ECO:0000313" key="3">
    <source>
        <dbReference type="Proteomes" id="UP000886674"/>
    </source>
</evidence>
<dbReference type="Proteomes" id="UP000886674">
    <property type="component" value="Unassembled WGS sequence"/>
</dbReference>
<feature type="region of interest" description="Disordered" evidence="1">
    <location>
        <begin position="167"/>
        <end position="194"/>
    </location>
</feature>
<feature type="compositionally biased region" description="Basic and acidic residues" evidence="1">
    <location>
        <begin position="167"/>
        <end position="176"/>
    </location>
</feature>
<evidence type="ECO:0000313" key="2">
    <source>
        <dbReference type="EMBL" id="MCG7980477.1"/>
    </source>
</evidence>
<dbReference type="EMBL" id="JAEPCR010000124">
    <property type="protein sequence ID" value="MCG7980477.1"/>
    <property type="molecule type" value="Genomic_DNA"/>
</dbReference>
<gene>
    <name evidence="2" type="ORF">JAY77_20310</name>
</gene>
<name>A0A9E4NP58_9GAMM</name>
<sequence length="194" mass="21714">MLLKPQDILVLLKLVVLGKRPWSYNRLAIELDMSPSEVHGAIKRAITAELALQIDKEIQPNFRNLEEFLIHGIRYAFAPERGALTRGMPTAHAAPPLSEKIVPDQEPPPVWPDSQGEIRGMIFSPLYRSAPEASRNDPALYELLALVDAIRGGKARERNIAVKELTRRFNRYEKGAKSKPKNPHPSRRAAGGTK</sequence>
<dbReference type="AlphaFoldDB" id="A0A9E4NP58"/>